<organism evidence="1 2">
    <name type="scientific">Dermatophagoides pteronyssinus</name>
    <name type="common">European house dust mite</name>
    <dbReference type="NCBI Taxonomy" id="6956"/>
    <lineage>
        <taxon>Eukaryota</taxon>
        <taxon>Metazoa</taxon>
        <taxon>Ecdysozoa</taxon>
        <taxon>Arthropoda</taxon>
        <taxon>Chelicerata</taxon>
        <taxon>Arachnida</taxon>
        <taxon>Acari</taxon>
        <taxon>Acariformes</taxon>
        <taxon>Sarcoptiformes</taxon>
        <taxon>Astigmata</taxon>
        <taxon>Psoroptidia</taxon>
        <taxon>Analgoidea</taxon>
        <taxon>Pyroglyphidae</taxon>
        <taxon>Dermatophagoidinae</taxon>
        <taxon>Dermatophagoides</taxon>
    </lineage>
</organism>
<keyword evidence="2" id="KW-1185">Reference proteome</keyword>
<gene>
    <name evidence="1" type="ORF">DERP_012393</name>
</gene>
<reference evidence="1 2" key="1">
    <citation type="journal article" date="2018" name="J. Allergy Clin. Immunol.">
        <title>High-quality assembly of Dermatophagoides pteronyssinus genome and transcriptome reveals a wide range of novel allergens.</title>
        <authorList>
            <person name="Liu X.Y."/>
            <person name="Yang K.Y."/>
            <person name="Wang M.Q."/>
            <person name="Kwok J.S."/>
            <person name="Zeng X."/>
            <person name="Yang Z."/>
            <person name="Xiao X.J."/>
            <person name="Lau C.P."/>
            <person name="Li Y."/>
            <person name="Huang Z.M."/>
            <person name="Ba J.G."/>
            <person name="Yim A.K."/>
            <person name="Ouyang C.Y."/>
            <person name="Ngai S.M."/>
            <person name="Chan T.F."/>
            <person name="Leung E.L."/>
            <person name="Liu L."/>
            <person name="Liu Z.G."/>
            <person name="Tsui S.K."/>
        </authorList>
    </citation>
    <scope>NUCLEOTIDE SEQUENCE [LARGE SCALE GENOMIC DNA]</scope>
    <source>
        <strain evidence="1">Derp</strain>
    </source>
</reference>
<proteinExistence type="predicted"/>
<evidence type="ECO:0000313" key="1">
    <source>
        <dbReference type="EMBL" id="KAH9414013.1"/>
    </source>
</evidence>
<sequence>MSELGECIDARIVNRLFASSAKFRKQRTINKAAWLSSPVVGSSTNKNVGAFNDINSCATAIRFCSPPLQRSNLRSKTFGSSNKRSMILISESAEIPDRYWPFKQLRSVLFPAPLGPRNAIFNTFNTFTSIFKWIII</sequence>
<evidence type="ECO:0000313" key="2">
    <source>
        <dbReference type="Proteomes" id="UP000887458"/>
    </source>
</evidence>
<protein>
    <submittedName>
        <fullName evidence="1">Uncharacterized protein</fullName>
    </submittedName>
</protein>
<accession>A0ABQ8IUM9</accession>
<comment type="caution">
    <text evidence="1">The sequence shown here is derived from an EMBL/GenBank/DDBJ whole genome shotgun (WGS) entry which is preliminary data.</text>
</comment>
<name>A0ABQ8IUM9_DERPT</name>
<dbReference type="EMBL" id="NJHN03000115">
    <property type="protein sequence ID" value="KAH9414013.1"/>
    <property type="molecule type" value="Genomic_DNA"/>
</dbReference>
<dbReference type="Proteomes" id="UP000887458">
    <property type="component" value="Unassembled WGS sequence"/>
</dbReference>
<reference evidence="1 2" key="2">
    <citation type="journal article" date="2022" name="Mol. Biol. Evol.">
        <title>Comparative Genomics Reveals Insights into the Divergent Evolution of Astigmatic Mites and Household Pest Adaptations.</title>
        <authorList>
            <person name="Xiong Q."/>
            <person name="Wan A.T."/>
            <person name="Liu X."/>
            <person name="Fung C.S."/>
            <person name="Xiao X."/>
            <person name="Malainual N."/>
            <person name="Hou J."/>
            <person name="Wang L."/>
            <person name="Wang M."/>
            <person name="Yang K.Y."/>
            <person name="Cui Y."/>
            <person name="Leung E.L."/>
            <person name="Nong W."/>
            <person name="Shin S.K."/>
            <person name="Au S.W."/>
            <person name="Jeong K.Y."/>
            <person name="Chew F.T."/>
            <person name="Hui J.H."/>
            <person name="Leung T.F."/>
            <person name="Tungtrongchitr A."/>
            <person name="Zhong N."/>
            <person name="Liu Z."/>
            <person name="Tsui S.K."/>
        </authorList>
    </citation>
    <scope>NUCLEOTIDE SEQUENCE [LARGE SCALE GENOMIC DNA]</scope>
    <source>
        <strain evidence="1">Derp</strain>
    </source>
</reference>